<dbReference type="InterPro" id="IPR011043">
    <property type="entry name" value="Gal_Oxase/kelch_b-propeller"/>
</dbReference>
<dbReference type="GO" id="GO:0000062">
    <property type="term" value="F:fatty-acyl-CoA binding"/>
    <property type="evidence" value="ECO:0007669"/>
    <property type="project" value="TreeGrafter"/>
</dbReference>
<reference evidence="4" key="1">
    <citation type="submission" date="2014-09" db="EMBL/GenBank/DDBJ databases">
        <authorList>
            <person name="Mudge J."/>
            <person name="Ramaraj T."/>
            <person name="Lindquist I.E."/>
            <person name="Bharti A.K."/>
            <person name="Sundararajan A."/>
            <person name="Cameron C.T."/>
            <person name="Woodward J.E."/>
            <person name="May G.D."/>
            <person name="Brubaker C."/>
            <person name="Broadhvest J."/>
            <person name="Wilkins T.A."/>
        </authorList>
    </citation>
    <scope>NUCLEOTIDE SEQUENCE</scope>
    <source>
        <strain evidence="4">cv. AKA8401</strain>
    </source>
</reference>
<dbReference type="InterPro" id="IPR015915">
    <property type="entry name" value="Kelch-typ_b-propeller"/>
</dbReference>
<dbReference type="GO" id="GO:0005829">
    <property type="term" value="C:cytosol"/>
    <property type="evidence" value="ECO:0007669"/>
    <property type="project" value="TreeGrafter"/>
</dbReference>
<name>A0A0B0MV72_GOSAR</name>
<keyword evidence="2" id="KW-0677">Repeat</keyword>
<accession>A0A0B0MV72</accession>
<dbReference type="AlphaFoldDB" id="A0A0B0MV72"/>
<dbReference type="GO" id="GO:0006869">
    <property type="term" value="P:lipid transport"/>
    <property type="evidence" value="ECO:0007669"/>
    <property type="project" value="TreeGrafter"/>
</dbReference>
<dbReference type="Gene3D" id="2.120.10.80">
    <property type="entry name" value="Kelch-type beta propeller"/>
    <property type="match status" value="1"/>
</dbReference>
<dbReference type="PANTHER" id="PTHR46093">
    <property type="entry name" value="ACYL-COA-BINDING DOMAIN-CONTAINING PROTEIN 5"/>
    <property type="match status" value="1"/>
</dbReference>
<gene>
    <name evidence="3" type="ORF">F383_26572</name>
</gene>
<dbReference type="SUPFAM" id="SSF50965">
    <property type="entry name" value="Galactose oxidase, central domain"/>
    <property type="match status" value="1"/>
</dbReference>
<evidence type="ECO:0000313" key="3">
    <source>
        <dbReference type="EMBL" id="KHG03389.1"/>
    </source>
</evidence>
<dbReference type="Proteomes" id="UP000032142">
    <property type="component" value="Unassembled WGS sequence"/>
</dbReference>
<dbReference type="EMBL" id="JRRC01351395">
    <property type="protein sequence ID" value="KHG03389.1"/>
    <property type="molecule type" value="Genomic_DNA"/>
</dbReference>
<evidence type="ECO:0000256" key="2">
    <source>
        <dbReference type="ARBA" id="ARBA00022737"/>
    </source>
</evidence>
<sequence>MEWSRPTQQGEIPTPRAGHASVTVGENWFIVGGGDNKSGKCLALKSNRSVCIQSEDKNNPGGSVDCMKRKGHWKLLSSTCQPSLGQLWHQLKDVFLLLVRNAAMEIELLHADQQGMVERCK</sequence>
<protein>
    <submittedName>
        <fullName evidence="3">Acyl-CoA-binding domain-containing 4-like protein</fullName>
    </submittedName>
</protein>
<organism evidence="3 4">
    <name type="scientific">Gossypium arboreum</name>
    <name type="common">Tree cotton</name>
    <name type="synonym">Gossypium nanking</name>
    <dbReference type="NCBI Taxonomy" id="29729"/>
    <lineage>
        <taxon>Eukaryota</taxon>
        <taxon>Viridiplantae</taxon>
        <taxon>Streptophyta</taxon>
        <taxon>Embryophyta</taxon>
        <taxon>Tracheophyta</taxon>
        <taxon>Spermatophyta</taxon>
        <taxon>Magnoliopsida</taxon>
        <taxon>eudicotyledons</taxon>
        <taxon>Gunneridae</taxon>
        <taxon>Pentapetalae</taxon>
        <taxon>rosids</taxon>
        <taxon>malvids</taxon>
        <taxon>Malvales</taxon>
        <taxon>Malvaceae</taxon>
        <taxon>Malvoideae</taxon>
        <taxon>Gossypium</taxon>
    </lineage>
</organism>
<evidence type="ECO:0000313" key="4">
    <source>
        <dbReference type="Proteomes" id="UP000032142"/>
    </source>
</evidence>
<comment type="caution">
    <text evidence="3">The sequence shown here is derived from an EMBL/GenBank/DDBJ whole genome shotgun (WGS) entry which is preliminary data.</text>
</comment>
<evidence type="ECO:0000256" key="1">
    <source>
        <dbReference type="ARBA" id="ARBA00022441"/>
    </source>
</evidence>
<dbReference type="PANTHER" id="PTHR46093:SF3">
    <property type="entry name" value="ACYL-COA-BINDING DOMAIN-CONTAINING PROTEIN 4"/>
    <property type="match status" value="1"/>
</dbReference>
<keyword evidence="4" id="KW-1185">Reference proteome</keyword>
<proteinExistence type="predicted"/>
<keyword evidence="1" id="KW-0880">Kelch repeat</keyword>